<protein>
    <submittedName>
        <fullName evidence="3">Atxe2 family lasso peptide isopeptidase</fullName>
    </submittedName>
</protein>
<evidence type="ECO:0000259" key="2">
    <source>
        <dbReference type="Pfam" id="PF00326"/>
    </source>
</evidence>
<evidence type="ECO:0000256" key="1">
    <source>
        <dbReference type="SAM" id="SignalP"/>
    </source>
</evidence>
<dbReference type="InterPro" id="IPR011659">
    <property type="entry name" value="WD40"/>
</dbReference>
<proteinExistence type="predicted"/>
<dbReference type="NCBIfam" id="NF033523">
    <property type="entry name" value="lasso_peptidase"/>
    <property type="match status" value="1"/>
</dbReference>
<dbReference type="SUPFAM" id="SSF53474">
    <property type="entry name" value="alpha/beta-Hydrolases"/>
    <property type="match status" value="1"/>
</dbReference>
<name>A0AA42WU31_SPHYA</name>
<dbReference type="Gene3D" id="2.120.10.30">
    <property type="entry name" value="TolB, C-terminal domain"/>
    <property type="match status" value="1"/>
</dbReference>
<dbReference type="InterPro" id="IPR029058">
    <property type="entry name" value="AB_hydrolase_fold"/>
</dbReference>
<dbReference type="Pfam" id="PF00326">
    <property type="entry name" value="Peptidase_S9"/>
    <property type="match status" value="1"/>
</dbReference>
<keyword evidence="1" id="KW-0732">Signal</keyword>
<dbReference type="GO" id="GO:0006508">
    <property type="term" value="P:proteolysis"/>
    <property type="evidence" value="ECO:0007669"/>
    <property type="project" value="InterPro"/>
</dbReference>
<dbReference type="AlphaFoldDB" id="A0AA42WU31"/>
<organism evidence="3 4">
    <name type="scientific">Sphingobium yanoikuyae</name>
    <name type="common">Sphingomonas yanoikuyae</name>
    <dbReference type="NCBI Taxonomy" id="13690"/>
    <lineage>
        <taxon>Bacteria</taxon>
        <taxon>Pseudomonadati</taxon>
        <taxon>Pseudomonadota</taxon>
        <taxon>Alphaproteobacteria</taxon>
        <taxon>Sphingomonadales</taxon>
        <taxon>Sphingomonadaceae</taxon>
        <taxon>Sphingobium</taxon>
    </lineage>
</organism>
<dbReference type="Gene3D" id="3.40.50.1820">
    <property type="entry name" value="alpha/beta hydrolase"/>
    <property type="match status" value="1"/>
</dbReference>
<accession>A0AA42WU31</accession>
<evidence type="ECO:0000313" key="4">
    <source>
        <dbReference type="Proteomes" id="UP001162318"/>
    </source>
</evidence>
<feature type="chain" id="PRO_5041438858" evidence="1">
    <location>
        <begin position="26"/>
        <end position="707"/>
    </location>
</feature>
<dbReference type="InterPro" id="IPR001375">
    <property type="entry name" value="Peptidase_S9_cat"/>
</dbReference>
<feature type="domain" description="Peptidase S9 prolyl oligopeptidase catalytic" evidence="2">
    <location>
        <begin position="519"/>
        <end position="676"/>
    </location>
</feature>
<dbReference type="InterPro" id="IPR053536">
    <property type="entry name" value="Lasso_peptide_isopeptidase"/>
</dbReference>
<dbReference type="Pfam" id="PF07676">
    <property type="entry name" value="PD40"/>
    <property type="match status" value="1"/>
</dbReference>
<dbReference type="InterPro" id="IPR011042">
    <property type="entry name" value="6-blade_b-propeller_TolB-like"/>
</dbReference>
<dbReference type="RefSeq" id="WP_082733411.1">
    <property type="nucleotide sequence ID" value="NZ_JAOCKX010000006.1"/>
</dbReference>
<gene>
    <name evidence="3" type="ORF">N5J77_05915</name>
</gene>
<dbReference type="EMBL" id="JAOCKX010000006">
    <property type="protein sequence ID" value="MDH2130653.1"/>
    <property type="molecule type" value="Genomic_DNA"/>
</dbReference>
<comment type="caution">
    <text evidence="3">The sequence shown here is derived from an EMBL/GenBank/DDBJ whole genome shotgun (WGS) entry which is preliminary data.</text>
</comment>
<dbReference type="GO" id="GO:0008236">
    <property type="term" value="F:serine-type peptidase activity"/>
    <property type="evidence" value="ECO:0007669"/>
    <property type="project" value="InterPro"/>
</dbReference>
<reference evidence="3" key="1">
    <citation type="submission" date="2022-09" db="EMBL/GenBank/DDBJ databases">
        <title>Intensive care unit water sources are persistently colonized with multi-drug resistant bacteria and are the site of extensive horizontal gene transfer of antibiotic resistance genes.</title>
        <authorList>
            <person name="Diorio-Toth L."/>
        </authorList>
    </citation>
    <scope>NUCLEOTIDE SEQUENCE</scope>
    <source>
        <strain evidence="3">GD03659</strain>
    </source>
</reference>
<evidence type="ECO:0000313" key="3">
    <source>
        <dbReference type="EMBL" id="MDH2130653.1"/>
    </source>
</evidence>
<dbReference type="SUPFAM" id="SSF82171">
    <property type="entry name" value="DPP6 N-terminal domain-like"/>
    <property type="match status" value="1"/>
</dbReference>
<feature type="signal peptide" evidence="1">
    <location>
        <begin position="1"/>
        <end position="25"/>
    </location>
</feature>
<sequence>MSRALHAACTIAVLGASLFSAAARAEQSCASLLPNEDMDEAHRPVTPEALAALRDIGPAPRPDRTRSLFSLSPDGRQIAFQLHQGNPPENRYCVGIVVMSAAHPARPDLIDVSHELILDSPARYSWASFHIGAPLPTAPRWSPDGRSIFYLKRIDGSTQIWKADLANGTVVQFTHASVDVDDFQISSDGRKINYVIRPGVKANSAAIDREALTGWRYDERAFPVRGARPQTPGSDRVYVVVDLKTGIEMPASQTATNDFTQPDPNESLIDLTINRAGDSAFGERIDASGFPQDFRIVVETRAGRRHPCLLEECRIGWLAPLWWAPDGRKVRFFRREGWANSLTAVYEWFPGSRKVQRLLLTSDYLVECQPIGDDLACLRERSREPRHFVRFDLDHKTEKRIFDPNPEFSHLAMGHVERMNWRNSTGIPFYGDLVYPVGYSEGNHYPLIIVQYRTKGFLRGGIGDEFPIQPFANRGYFVLSVDNLTYEDIVGKQANAETLVSVFNRDFAGRRNILSAIEVATRSLIDRGLIDPQRIGITGLSDGCTTVQFAAIHSALFSAGSVSGCGWEPIQDAFLGPIVAQSYHEAGWPRLIDKDPDFWSHISLLNQAGHVKFPILYQAADNEYLAMLAGFTAIRQAGIPSDMFIYPNEDHIKWQPAHRLAVYRRNLAWFDLWLNDTKSAAVDVSKEAADWIAMKRKWLSRSSSSDF</sequence>
<dbReference type="Proteomes" id="UP001162318">
    <property type="component" value="Unassembled WGS sequence"/>
</dbReference>